<sequence length="234" mass="27827">MHQRTQLILQQLGIQQWIDRQTPTIQHRTDILWRDHLVEPKSASILQKPHSITQADQTSETLVKEKISPKIDDVVVIEDFSVITDRVSKDAVAILPLQQNIYFDYQLMVHDQILLLAQINNQQEMQLFQGIVQACFATQQQLKWPLMIENWEMHDQLVETYLQGYFFEHQQKILIMLGEIQLPLQNLQFKQFHITQSLQQMLDSADYKRSLWQLIYPYIYDIESVDEKESRHIQ</sequence>
<dbReference type="STRING" id="1262585.BJI46_11075"/>
<dbReference type="Proteomes" id="UP000185895">
    <property type="component" value="Unassembled WGS sequence"/>
</dbReference>
<dbReference type="RefSeq" id="WP_070069516.1">
    <property type="nucleotide sequence ID" value="NZ_MKKK01000014.1"/>
</dbReference>
<protein>
    <submittedName>
        <fullName evidence="1">Uncharacterized protein</fullName>
    </submittedName>
</protein>
<accession>A0A1E7RCR3</accession>
<evidence type="ECO:0000313" key="2">
    <source>
        <dbReference type="Proteomes" id="UP000185895"/>
    </source>
</evidence>
<reference evidence="1 2" key="1">
    <citation type="submission" date="2016-09" db="EMBL/GenBank/DDBJ databases">
        <authorList>
            <person name="Capua I."/>
            <person name="De Benedictis P."/>
            <person name="Joannis T."/>
            <person name="Lombin L.H."/>
            <person name="Cattoli G."/>
        </authorList>
    </citation>
    <scope>NUCLEOTIDE SEQUENCE [LARGE SCALE GENOMIC DNA]</scope>
    <source>
        <strain evidence="1 2">ANC 4671</strain>
    </source>
</reference>
<dbReference type="EMBL" id="MKKK01000014">
    <property type="protein sequence ID" value="OEY97066.1"/>
    <property type="molecule type" value="Genomic_DNA"/>
</dbReference>
<organism evidence="1 2">
    <name type="scientific">Acinetobacter qingfengensis</name>
    <dbReference type="NCBI Taxonomy" id="1262585"/>
    <lineage>
        <taxon>Bacteria</taxon>
        <taxon>Pseudomonadati</taxon>
        <taxon>Pseudomonadota</taxon>
        <taxon>Gammaproteobacteria</taxon>
        <taxon>Moraxellales</taxon>
        <taxon>Moraxellaceae</taxon>
        <taxon>Acinetobacter</taxon>
    </lineage>
</organism>
<comment type="caution">
    <text evidence="1">The sequence shown here is derived from an EMBL/GenBank/DDBJ whole genome shotgun (WGS) entry which is preliminary data.</text>
</comment>
<evidence type="ECO:0000313" key="1">
    <source>
        <dbReference type="EMBL" id="OEY97066.1"/>
    </source>
</evidence>
<proteinExistence type="predicted"/>
<dbReference type="AlphaFoldDB" id="A0A1E7RCR3"/>
<dbReference type="OrthoDB" id="6660515at2"/>
<keyword evidence="2" id="KW-1185">Reference proteome</keyword>
<name>A0A1E7RCR3_9GAMM</name>
<gene>
    <name evidence="1" type="ORF">BJI46_11075</name>
</gene>